<protein>
    <submittedName>
        <fullName evidence="2">Uncharacterized protein</fullName>
    </submittedName>
</protein>
<feature type="compositionally biased region" description="Basic and acidic residues" evidence="1">
    <location>
        <begin position="250"/>
        <end position="260"/>
    </location>
</feature>
<feature type="compositionally biased region" description="Basic and acidic residues" evidence="1">
    <location>
        <begin position="163"/>
        <end position="183"/>
    </location>
</feature>
<accession>Q2IK85</accession>
<feature type="compositionally biased region" description="Basic and acidic residues" evidence="1">
    <location>
        <begin position="24"/>
        <end position="40"/>
    </location>
</feature>
<dbReference type="KEGG" id="ade:Adeh_2297"/>
<feature type="region of interest" description="Disordered" evidence="1">
    <location>
        <begin position="15"/>
        <end position="53"/>
    </location>
</feature>
<dbReference type="Proteomes" id="UP000001935">
    <property type="component" value="Chromosome"/>
</dbReference>
<name>Q2IK85_ANADE</name>
<evidence type="ECO:0000313" key="3">
    <source>
        <dbReference type="Proteomes" id="UP000001935"/>
    </source>
</evidence>
<dbReference type="EMBL" id="CP000251">
    <property type="protein sequence ID" value="ABC82067.1"/>
    <property type="molecule type" value="Genomic_DNA"/>
</dbReference>
<organism evidence="2 3">
    <name type="scientific">Anaeromyxobacter dehalogenans (strain 2CP-C)</name>
    <dbReference type="NCBI Taxonomy" id="290397"/>
    <lineage>
        <taxon>Bacteria</taxon>
        <taxon>Pseudomonadati</taxon>
        <taxon>Myxococcota</taxon>
        <taxon>Myxococcia</taxon>
        <taxon>Myxococcales</taxon>
        <taxon>Cystobacterineae</taxon>
        <taxon>Anaeromyxobacteraceae</taxon>
        <taxon>Anaeromyxobacter</taxon>
    </lineage>
</organism>
<feature type="region of interest" description="Disordered" evidence="1">
    <location>
        <begin position="90"/>
        <end position="232"/>
    </location>
</feature>
<sequence>MNVLVVADPRRLAGDAIPQPVEPAARRRVQDERHELRREDDPPDAEPMPGGLAIDFQQQGREGLEVDPTVVALAPMVELEPVAERVPRPRADLGRVAAPGPERHEHVHRHPVLVRAVRPEPPSPWPAGLAHDEPAPALGPRPRGEGGQERVAHAAVYVLPAQRRPEERVRDVPRSPRRDHVRVLDAPPGNGAEDARRRVSVREDPHPCDGERRREGGHRDGRDEHGEPESRHARRFYRALALSVSTPWRAADRGRGDRTSFRRRRARSARSLAGNEAGAR</sequence>
<feature type="compositionally biased region" description="Basic and acidic residues" evidence="1">
    <location>
        <begin position="142"/>
        <end position="152"/>
    </location>
</feature>
<feature type="compositionally biased region" description="Basic and acidic residues" evidence="1">
    <location>
        <begin position="193"/>
        <end position="231"/>
    </location>
</feature>
<evidence type="ECO:0000313" key="2">
    <source>
        <dbReference type="EMBL" id="ABC82067.1"/>
    </source>
</evidence>
<reference evidence="2" key="1">
    <citation type="submission" date="2006-01" db="EMBL/GenBank/DDBJ databases">
        <title>Complete sequence of Anaeromyxobacter dehalogenans 2CP-C.</title>
        <authorList>
            <consortium name="US DOE Joint Genome Institute"/>
            <person name="Copeland A."/>
            <person name="Lucas S."/>
            <person name="Lapidus A."/>
            <person name="Barry K."/>
            <person name="Detter J.C."/>
            <person name="Glavina T."/>
            <person name="Hammon N."/>
            <person name="Israni S."/>
            <person name="Pitluck S."/>
            <person name="Brettin T."/>
            <person name="Bruce D."/>
            <person name="Han C."/>
            <person name="Tapia R."/>
            <person name="Gilna P."/>
            <person name="Kiss H."/>
            <person name="Schmutz J."/>
            <person name="Larimer F."/>
            <person name="Land M."/>
            <person name="Kyrpides N."/>
            <person name="Anderson I."/>
            <person name="Sanford R.A."/>
            <person name="Ritalahti K.M."/>
            <person name="Thomas H.S."/>
            <person name="Kirby J.R."/>
            <person name="Zhulin I.B."/>
            <person name="Loeffler F.E."/>
            <person name="Richardson P."/>
        </authorList>
    </citation>
    <scope>NUCLEOTIDE SEQUENCE</scope>
    <source>
        <strain evidence="2">2CP-C</strain>
    </source>
</reference>
<dbReference type="AlphaFoldDB" id="Q2IK85"/>
<gene>
    <name evidence="2" type="ordered locus">Adeh_2297</name>
</gene>
<dbReference type="HOGENOM" id="CLU_992638_0_0_7"/>
<evidence type="ECO:0000256" key="1">
    <source>
        <dbReference type="SAM" id="MobiDB-lite"/>
    </source>
</evidence>
<feature type="region of interest" description="Disordered" evidence="1">
    <location>
        <begin position="247"/>
        <end position="280"/>
    </location>
</feature>
<proteinExistence type="predicted"/>